<reference evidence="1" key="3">
    <citation type="submission" date="2012-09" db="EMBL/GenBank/DDBJ databases">
        <authorList>
            <consortium name="VectorBase"/>
        </authorList>
    </citation>
    <scope>NUCLEOTIDE SEQUENCE</scope>
    <source>
        <strain evidence="1">Liverpool</strain>
    </source>
</reference>
<reference evidence="1" key="2">
    <citation type="journal article" date="2007" name="Science">
        <title>Genome sequence of Aedes aegypti, a major arbovirus vector.</title>
        <authorList>
            <person name="Nene V."/>
            <person name="Wortman J.R."/>
            <person name="Lawson D."/>
            <person name="Haas B."/>
            <person name="Kodira C."/>
            <person name="Tu Z.J."/>
            <person name="Loftus B."/>
            <person name="Xi Z."/>
            <person name="Megy K."/>
            <person name="Grabherr M."/>
            <person name="Ren Q."/>
            <person name="Zdobnov E.M."/>
            <person name="Lobo N.F."/>
            <person name="Campbell K.S."/>
            <person name="Brown S.E."/>
            <person name="Bonaldo M.F."/>
            <person name="Zhu J."/>
            <person name="Sinkins S.P."/>
            <person name="Hogenkamp D.G."/>
            <person name="Amedeo P."/>
            <person name="Arensburger P."/>
            <person name="Atkinson P.W."/>
            <person name="Bidwell S."/>
            <person name="Biedler J."/>
            <person name="Birney E."/>
            <person name="Bruggner R.V."/>
            <person name="Costas J."/>
            <person name="Coy M.R."/>
            <person name="Crabtree J."/>
            <person name="Crawford M."/>
            <person name="Debruyn B."/>
            <person name="Decaprio D."/>
            <person name="Eiglmeier K."/>
            <person name="Eisenstadt E."/>
            <person name="El-Dorry H."/>
            <person name="Gelbart W.M."/>
            <person name="Gomes S.L."/>
            <person name="Hammond M."/>
            <person name="Hannick L.I."/>
            <person name="Hogan J.R."/>
            <person name="Holmes M.H."/>
            <person name="Jaffe D."/>
            <person name="Johnston J.S."/>
            <person name="Kennedy R.C."/>
            <person name="Koo H."/>
            <person name="Kravitz S."/>
            <person name="Kriventseva E.V."/>
            <person name="Kulp D."/>
            <person name="Labutti K."/>
            <person name="Lee E."/>
            <person name="Li S."/>
            <person name="Lovin D.D."/>
            <person name="Mao C."/>
            <person name="Mauceli E."/>
            <person name="Menck C.F."/>
            <person name="Miller J.R."/>
            <person name="Montgomery P."/>
            <person name="Mori A."/>
            <person name="Nascimento A.L."/>
            <person name="Naveira H.F."/>
            <person name="Nusbaum C."/>
            <person name="O'leary S."/>
            <person name="Orvis J."/>
            <person name="Pertea M."/>
            <person name="Quesneville H."/>
            <person name="Reidenbach K.R."/>
            <person name="Rogers Y.H."/>
            <person name="Roth C.W."/>
            <person name="Schneider J.R."/>
            <person name="Schatz M."/>
            <person name="Shumway M."/>
            <person name="Stanke M."/>
            <person name="Stinson E.O."/>
            <person name="Tubio J.M."/>
            <person name="Vanzee J.P."/>
            <person name="Verjovski-Almeida S."/>
            <person name="Werner D."/>
            <person name="White O."/>
            <person name="Wyder S."/>
            <person name="Zeng Q."/>
            <person name="Zhao Q."/>
            <person name="Zhao Y."/>
            <person name="Hill C.A."/>
            <person name="Raikhel A.S."/>
            <person name="Soares M.B."/>
            <person name="Knudson D.L."/>
            <person name="Lee N.H."/>
            <person name="Galagan J."/>
            <person name="Salzberg S.L."/>
            <person name="Paulsen I.T."/>
            <person name="Dimopoulos G."/>
            <person name="Collins F.H."/>
            <person name="Birren B."/>
            <person name="Fraser-Liggett C.M."/>
            <person name="Severson D.W."/>
        </authorList>
    </citation>
    <scope>NUCLEOTIDE SEQUENCE [LARGE SCALE GENOMIC DNA]</scope>
    <source>
        <strain evidence="1">Liverpool</strain>
    </source>
</reference>
<evidence type="ECO:0000313" key="1">
    <source>
        <dbReference type="EMBL" id="EAT34301.1"/>
    </source>
</evidence>
<sequence length="52" mass="6134">MKTFAIVIAFFYLIQLVRFLTIPLRTRLEETEEVRRAKRLFMMVVKALMAAG</sequence>
<name>Q16J47_AEDAE</name>
<protein>
    <submittedName>
        <fullName evidence="1">AAEL013447-PA</fullName>
    </submittedName>
</protein>
<evidence type="ECO:0000313" key="2">
    <source>
        <dbReference type="Proteomes" id="UP000682892"/>
    </source>
</evidence>
<dbReference type="EMBL" id="CH478031">
    <property type="protein sequence ID" value="EAT34301.1"/>
    <property type="molecule type" value="Genomic_DNA"/>
</dbReference>
<proteinExistence type="predicted"/>
<reference evidence="1" key="1">
    <citation type="submission" date="2005-10" db="EMBL/GenBank/DDBJ databases">
        <authorList>
            <person name="Loftus B.J."/>
            <person name="Nene V.M."/>
            <person name="Hannick L.I."/>
            <person name="Bidwell S."/>
            <person name="Haas B."/>
            <person name="Amedeo P."/>
            <person name="Orvis J."/>
            <person name="Wortman J.R."/>
            <person name="White O.R."/>
            <person name="Salzberg S."/>
            <person name="Shumway M."/>
            <person name="Koo H."/>
            <person name="Zhao Y."/>
            <person name="Holmes M."/>
            <person name="Miller J."/>
            <person name="Schatz M."/>
            <person name="Pop M."/>
            <person name="Pai G."/>
            <person name="Utterback T."/>
            <person name="Rogers Y.-H."/>
            <person name="Kravitz S."/>
            <person name="Fraser C.M."/>
        </authorList>
    </citation>
    <scope>NUCLEOTIDE SEQUENCE</scope>
    <source>
        <strain evidence="1">Liverpool</strain>
    </source>
</reference>
<dbReference type="HOGENOM" id="CLU_3089091_0_0_1"/>
<accession>Q16J47</accession>
<dbReference type="Proteomes" id="UP000682892">
    <property type="component" value="Unassembled WGS sequence"/>
</dbReference>
<dbReference type="AlphaFoldDB" id="Q16J47"/>
<gene>
    <name evidence="1" type="ORF">AaeL_AAEL013447</name>
</gene>
<organism evidence="1 2">
    <name type="scientific">Aedes aegypti</name>
    <name type="common">Yellowfever mosquito</name>
    <name type="synonym">Culex aegypti</name>
    <dbReference type="NCBI Taxonomy" id="7159"/>
    <lineage>
        <taxon>Eukaryota</taxon>
        <taxon>Metazoa</taxon>
        <taxon>Ecdysozoa</taxon>
        <taxon>Arthropoda</taxon>
        <taxon>Hexapoda</taxon>
        <taxon>Insecta</taxon>
        <taxon>Pterygota</taxon>
        <taxon>Neoptera</taxon>
        <taxon>Endopterygota</taxon>
        <taxon>Diptera</taxon>
        <taxon>Nematocera</taxon>
        <taxon>Culicoidea</taxon>
        <taxon>Culicidae</taxon>
        <taxon>Culicinae</taxon>
        <taxon>Aedini</taxon>
        <taxon>Aedes</taxon>
        <taxon>Stegomyia</taxon>
    </lineage>
</organism>
<dbReference type="PaxDb" id="7159-AAEL013447-PA"/>